<evidence type="ECO:0000313" key="1">
    <source>
        <dbReference type="EMBL" id="QXJ30338.1"/>
    </source>
</evidence>
<dbReference type="RefSeq" id="WP_218260375.1">
    <property type="nucleotide sequence ID" value="NZ_CP077714.1"/>
</dbReference>
<evidence type="ECO:0000313" key="3">
    <source>
        <dbReference type="Proteomes" id="UP000693941"/>
    </source>
</evidence>
<organism evidence="2 3">
    <name type="scientific">Saccharolobus shibatae</name>
    <dbReference type="NCBI Taxonomy" id="2286"/>
    <lineage>
        <taxon>Archaea</taxon>
        <taxon>Thermoproteota</taxon>
        <taxon>Thermoprotei</taxon>
        <taxon>Sulfolobales</taxon>
        <taxon>Sulfolobaceae</taxon>
        <taxon>Saccharolobus</taxon>
    </lineage>
</organism>
<gene>
    <name evidence="2" type="ORF">J5U21_00080</name>
    <name evidence="1" type="ORF">J5U21_p0080</name>
</gene>
<reference evidence="2" key="1">
    <citation type="journal article" date="2021" name="Environ. Microbiol.">
        <title>New insights into the diversity and evolution of the archaeal mobilome from three complete genomes of Saccharolobus shibatae.</title>
        <authorList>
            <person name="Medvedeva S."/>
            <person name="Brandt D."/>
            <person name="Cvirkaite-Krupovic V."/>
            <person name="Liu Y."/>
            <person name="Severinov K."/>
            <person name="Ishino S."/>
            <person name="Ishino Y."/>
            <person name="Prangishvili D."/>
            <person name="Kalinowski J."/>
            <person name="Krupovic M."/>
        </authorList>
    </citation>
    <scope>NUCLEOTIDE SEQUENCE</scope>
    <source>
        <strain evidence="2">BEU9</strain>
        <plasmid evidence="1">pBEU9E1</plasmid>
    </source>
</reference>
<geneLocation type="plasmid" evidence="1 3">
    <name>pBEU9E1</name>
</geneLocation>
<accession>A0A8F5BS44</accession>
<sequence>MVKYTKVISARVDDWIAEQVEKLGKPSDVLRDAIIAYISNKLGICEDMAMAQWKIMAFREVFSEAVNIYRKYSDIFDEMSSLVFSTSKPFDTKKFIELESNAKKFFIDYELGKYLDLIVEFLKVLKMNKDPYREFDLTLEKVIKEFEDAKNDYIYIKNSLYLMGMTDSWLYLIESIFRNLPLEGVEKVKEETVRKAIELRSNVFSFMDIRKAIEFIDFTENYHEGPMEILRQICRGQRSDFQIPTEVCSIYNHIVSNKLYSQYLASVADIAEKYGMNRQEAMEKVKPIILGEGDMYYGFDTNVSKGALEPAVLDKFRLSMFDLSVKSPELLFSAKLFIDLEKVRKKICTP</sequence>
<evidence type="ECO:0000313" key="2">
    <source>
        <dbReference type="EMBL" id="QXJ30440.1"/>
    </source>
</evidence>
<dbReference type="GeneID" id="65558643"/>
<protein>
    <submittedName>
        <fullName evidence="2">Uncharacterized protein</fullName>
    </submittedName>
</protein>
<dbReference type="Proteomes" id="UP000693941">
    <property type="component" value="Chromosome"/>
</dbReference>
<dbReference type="AlphaFoldDB" id="A0A8F5BS44"/>
<dbReference type="EMBL" id="CP077715">
    <property type="protein sequence ID" value="QXJ30440.1"/>
    <property type="molecule type" value="Genomic_DNA"/>
</dbReference>
<proteinExistence type="predicted"/>
<name>A0A8F5BS44_9CREN</name>
<dbReference type="EMBL" id="CP077714">
    <property type="protein sequence ID" value="QXJ30338.1"/>
    <property type="molecule type" value="Genomic_DNA"/>
</dbReference>
<dbReference type="Proteomes" id="UP000693941">
    <property type="component" value="Plasmid pBEU9E1"/>
</dbReference>
<keyword evidence="1" id="KW-0614">Plasmid</keyword>